<dbReference type="AlphaFoldDB" id="A0A804PAG0"/>
<feature type="region of interest" description="Disordered" evidence="1">
    <location>
        <begin position="1"/>
        <end position="27"/>
    </location>
</feature>
<reference evidence="3" key="1">
    <citation type="journal article" date="2009" name="Science">
        <title>The B73 maize genome: complexity, diversity, and dynamics.</title>
        <authorList>
            <person name="Schnable P.S."/>
            <person name="Ware D."/>
            <person name="Fulton R.S."/>
            <person name="Stein J.C."/>
            <person name="Wei F."/>
            <person name="Pasternak S."/>
            <person name="Liang C."/>
            <person name="Zhang J."/>
            <person name="Fulton L."/>
            <person name="Graves T.A."/>
            <person name="Minx P."/>
            <person name="Reily A.D."/>
            <person name="Courtney L."/>
            <person name="Kruchowski S.S."/>
            <person name="Tomlinson C."/>
            <person name="Strong C."/>
            <person name="Delehaunty K."/>
            <person name="Fronick C."/>
            <person name="Courtney B."/>
            <person name="Rock S.M."/>
            <person name="Belter E."/>
            <person name="Du F."/>
            <person name="Kim K."/>
            <person name="Abbott R.M."/>
            <person name="Cotton M."/>
            <person name="Levy A."/>
            <person name="Marchetto P."/>
            <person name="Ochoa K."/>
            <person name="Jackson S.M."/>
            <person name="Gillam B."/>
            <person name="Chen W."/>
            <person name="Yan L."/>
            <person name="Higginbotham J."/>
            <person name="Cardenas M."/>
            <person name="Waligorski J."/>
            <person name="Applebaum E."/>
            <person name="Phelps L."/>
            <person name="Falcone J."/>
            <person name="Kanchi K."/>
            <person name="Thane T."/>
            <person name="Scimone A."/>
            <person name="Thane N."/>
            <person name="Henke J."/>
            <person name="Wang T."/>
            <person name="Ruppert J."/>
            <person name="Shah N."/>
            <person name="Rotter K."/>
            <person name="Hodges J."/>
            <person name="Ingenthron E."/>
            <person name="Cordes M."/>
            <person name="Kohlberg S."/>
            <person name="Sgro J."/>
            <person name="Delgado B."/>
            <person name="Mead K."/>
            <person name="Chinwalla A."/>
            <person name="Leonard S."/>
            <person name="Crouse K."/>
            <person name="Collura K."/>
            <person name="Kudrna D."/>
            <person name="Currie J."/>
            <person name="He R."/>
            <person name="Angelova A."/>
            <person name="Rajasekar S."/>
            <person name="Mueller T."/>
            <person name="Lomeli R."/>
            <person name="Scara G."/>
            <person name="Ko A."/>
            <person name="Delaney K."/>
            <person name="Wissotski M."/>
            <person name="Lopez G."/>
            <person name="Campos D."/>
            <person name="Braidotti M."/>
            <person name="Ashley E."/>
            <person name="Golser W."/>
            <person name="Kim H."/>
            <person name="Lee S."/>
            <person name="Lin J."/>
            <person name="Dujmic Z."/>
            <person name="Kim W."/>
            <person name="Talag J."/>
            <person name="Zuccolo A."/>
            <person name="Fan C."/>
            <person name="Sebastian A."/>
            <person name="Kramer M."/>
            <person name="Spiegel L."/>
            <person name="Nascimento L."/>
            <person name="Zutavern T."/>
            <person name="Miller B."/>
            <person name="Ambroise C."/>
            <person name="Muller S."/>
            <person name="Spooner W."/>
            <person name="Narechania A."/>
            <person name="Ren L."/>
            <person name="Wei S."/>
            <person name="Kumari S."/>
            <person name="Faga B."/>
            <person name="Levy M.J."/>
            <person name="McMahan L."/>
            <person name="Van Buren P."/>
            <person name="Vaughn M.W."/>
            <person name="Ying K."/>
            <person name="Yeh C.-T."/>
            <person name="Emrich S.J."/>
            <person name="Jia Y."/>
            <person name="Kalyanaraman A."/>
            <person name="Hsia A.-P."/>
            <person name="Barbazuk W.B."/>
            <person name="Baucom R.S."/>
            <person name="Brutnell T.P."/>
            <person name="Carpita N.C."/>
            <person name="Chaparro C."/>
            <person name="Chia J.-M."/>
            <person name="Deragon J.-M."/>
            <person name="Estill J.C."/>
            <person name="Fu Y."/>
            <person name="Jeddeloh J.A."/>
            <person name="Han Y."/>
            <person name="Lee H."/>
            <person name="Li P."/>
            <person name="Lisch D.R."/>
            <person name="Liu S."/>
            <person name="Liu Z."/>
            <person name="Nagel D.H."/>
            <person name="McCann M.C."/>
            <person name="SanMiguel P."/>
            <person name="Myers A.M."/>
            <person name="Nettleton D."/>
            <person name="Nguyen J."/>
            <person name="Penning B.W."/>
            <person name="Ponnala L."/>
            <person name="Schneider K.L."/>
            <person name="Schwartz D.C."/>
            <person name="Sharma A."/>
            <person name="Soderlund C."/>
            <person name="Springer N.M."/>
            <person name="Sun Q."/>
            <person name="Wang H."/>
            <person name="Waterman M."/>
            <person name="Westerman R."/>
            <person name="Wolfgruber T.K."/>
            <person name="Yang L."/>
            <person name="Yu Y."/>
            <person name="Zhang L."/>
            <person name="Zhou S."/>
            <person name="Zhu Q."/>
            <person name="Bennetzen J.L."/>
            <person name="Dawe R.K."/>
            <person name="Jiang J."/>
            <person name="Jiang N."/>
            <person name="Presting G.G."/>
            <person name="Wessler S.R."/>
            <person name="Aluru S."/>
            <person name="Martienssen R.A."/>
            <person name="Clifton S.W."/>
            <person name="McCombie W.R."/>
            <person name="Wing R.A."/>
            <person name="Wilson R.K."/>
        </authorList>
    </citation>
    <scope>NUCLEOTIDE SEQUENCE [LARGE SCALE GENOMIC DNA]</scope>
    <source>
        <strain evidence="3">cv. B73</strain>
    </source>
</reference>
<organism evidence="2 3">
    <name type="scientific">Zea mays</name>
    <name type="common">Maize</name>
    <dbReference type="NCBI Taxonomy" id="4577"/>
    <lineage>
        <taxon>Eukaryota</taxon>
        <taxon>Viridiplantae</taxon>
        <taxon>Streptophyta</taxon>
        <taxon>Embryophyta</taxon>
        <taxon>Tracheophyta</taxon>
        <taxon>Spermatophyta</taxon>
        <taxon>Magnoliopsida</taxon>
        <taxon>Liliopsida</taxon>
        <taxon>Poales</taxon>
        <taxon>Poaceae</taxon>
        <taxon>PACMAD clade</taxon>
        <taxon>Panicoideae</taxon>
        <taxon>Andropogonodae</taxon>
        <taxon>Andropogoneae</taxon>
        <taxon>Tripsacinae</taxon>
        <taxon>Zea</taxon>
    </lineage>
</organism>
<evidence type="ECO:0000313" key="2">
    <source>
        <dbReference type="EnsemblPlants" id="Zm00001eb220070_P001"/>
    </source>
</evidence>
<dbReference type="InParanoid" id="A0A804PAG0"/>
<reference evidence="2" key="2">
    <citation type="submission" date="2019-07" db="EMBL/GenBank/DDBJ databases">
        <authorList>
            <person name="Seetharam A."/>
            <person name="Woodhouse M."/>
            <person name="Cannon E."/>
        </authorList>
    </citation>
    <scope>NUCLEOTIDE SEQUENCE [LARGE SCALE GENOMIC DNA]</scope>
    <source>
        <strain evidence="2">cv. B73</strain>
    </source>
</reference>
<dbReference type="EnsemblPlants" id="Zm00001eb220070_T001">
    <property type="protein sequence ID" value="Zm00001eb220070_P001"/>
    <property type="gene ID" value="Zm00001eb220070"/>
</dbReference>
<keyword evidence="3" id="KW-1185">Reference proteome</keyword>
<feature type="compositionally biased region" description="Polar residues" evidence="1">
    <location>
        <begin position="14"/>
        <end position="27"/>
    </location>
</feature>
<accession>A0A804PAG0</accession>
<protein>
    <submittedName>
        <fullName evidence="2">Uncharacterized protein</fullName>
    </submittedName>
</protein>
<dbReference type="Gramene" id="Zm00001eb220070_T001">
    <property type="protein sequence ID" value="Zm00001eb220070_P001"/>
    <property type="gene ID" value="Zm00001eb220070"/>
</dbReference>
<evidence type="ECO:0000256" key="1">
    <source>
        <dbReference type="SAM" id="MobiDB-lite"/>
    </source>
</evidence>
<reference evidence="2" key="3">
    <citation type="submission" date="2021-05" db="UniProtKB">
        <authorList>
            <consortium name="EnsemblPlants"/>
        </authorList>
    </citation>
    <scope>IDENTIFICATION</scope>
    <source>
        <strain evidence="2">cv. B73</strain>
    </source>
</reference>
<evidence type="ECO:0000313" key="3">
    <source>
        <dbReference type="Proteomes" id="UP000007305"/>
    </source>
</evidence>
<name>A0A804PAG0_MAIZE</name>
<feature type="compositionally biased region" description="Basic and acidic residues" evidence="1">
    <location>
        <begin position="1"/>
        <end position="10"/>
    </location>
</feature>
<proteinExistence type="predicted"/>
<dbReference type="Proteomes" id="UP000007305">
    <property type="component" value="Chromosome 5"/>
</dbReference>
<sequence>MRTRSGKDHGVGVSQKNVDGSNPSPASTLDDVVAQLASVNAILQQIAQPATSVQHGRYDSDVAVLYKEFLTRRPGTVFQLHALSSADLAGEPRSTLQLLRVVDFLDPQPLFRPRRARDVIVKLLAACLAVPDTQQAVVLGILSPCGSLASSAFRVLEQSTQKK</sequence>